<dbReference type="GO" id="GO:0009941">
    <property type="term" value="C:chloroplast envelope"/>
    <property type="evidence" value="ECO:0007669"/>
    <property type="project" value="TreeGrafter"/>
</dbReference>
<dbReference type="InterPro" id="IPR000073">
    <property type="entry name" value="AB_hydrolase_1"/>
</dbReference>
<name>A0A328E2V2_9ASTE</name>
<comment type="caution">
    <text evidence="2">The sequence shown here is derived from an EMBL/GenBank/DDBJ whole genome shotgun (WGS) entry which is preliminary data.</text>
</comment>
<organism evidence="2 3">
    <name type="scientific">Cuscuta australis</name>
    <dbReference type="NCBI Taxonomy" id="267555"/>
    <lineage>
        <taxon>Eukaryota</taxon>
        <taxon>Viridiplantae</taxon>
        <taxon>Streptophyta</taxon>
        <taxon>Embryophyta</taxon>
        <taxon>Tracheophyta</taxon>
        <taxon>Spermatophyta</taxon>
        <taxon>Magnoliopsida</taxon>
        <taxon>eudicotyledons</taxon>
        <taxon>Gunneridae</taxon>
        <taxon>Pentapetalae</taxon>
        <taxon>asterids</taxon>
        <taxon>lamiids</taxon>
        <taxon>Solanales</taxon>
        <taxon>Convolvulaceae</taxon>
        <taxon>Cuscuteae</taxon>
        <taxon>Cuscuta</taxon>
        <taxon>Cuscuta subgen. Grammica</taxon>
        <taxon>Cuscuta sect. Cleistogrammica</taxon>
    </lineage>
</organism>
<dbReference type="EMBL" id="NQVE01000035">
    <property type="protein sequence ID" value="RAL52275.1"/>
    <property type="molecule type" value="Genomic_DNA"/>
</dbReference>
<dbReference type="AlphaFoldDB" id="A0A328E2V2"/>
<reference evidence="2 3" key="1">
    <citation type="submission" date="2018-06" db="EMBL/GenBank/DDBJ databases">
        <title>The Genome of Cuscuta australis (Dodder) Provides Insight into the Evolution of Plant Parasitism.</title>
        <authorList>
            <person name="Liu H."/>
        </authorList>
    </citation>
    <scope>NUCLEOTIDE SEQUENCE [LARGE SCALE GENOMIC DNA]</scope>
    <source>
        <strain evidence="3">cv. Yunnan</strain>
        <tissue evidence="2">Vines</tissue>
    </source>
</reference>
<evidence type="ECO:0000313" key="2">
    <source>
        <dbReference type="EMBL" id="RAL52275.1"/>
    </source>
</evidence>
<evidence type="ECO:0000313" key="3">
    <source>
        <dbReference type="Proteomes" id="UP000249390"/>
    </source>
</evidence>
<accession>A0A328E2V2</accession>
<dbReference type="InterPro" id="IPR029058">
    <property type="entry name" value="AB_hydrolase_fold"/>
</dbReference>
<proteinExistence type="predicted"/>
<dbReference type="Pfam" id="PF12697">
    <property type="entry name" value="Abhydrolase_6"/>
    <property type="match status" value="1"/>
</dbReference>
<protein>
    <recommendedName>
        <fullName evidence="1">AB hydrolase-1 domain-containing protein</fullName>
    </recommendedName>
</protein>
<feature type="domain" description="AB hydrolase-1" evidence="1">
    <location>
        <begin position="138"/>
        <end position="452"/>
    </location>
</feature>
<dbReference type="Proteomes" id="UP000249390">
    <property type="component" value="Unassembled WGS sequence"/>
</dbReference>
<gene>
    <name evidence="2" type="ORF">DM860_016124</name>
</gene>
<dbReference type="PANTHER" id="PTHR43689">
    <property type="entry name" value="HYDROLASE"/>
    <property type="match status" value="1"/>
</dbReference>
<dbReference type="GO" id="GO:0016787">
    <property type="term" value="F:hydrolase activity"/>
    <property type="evidence" value="ECO:0007669"/>
    <property type="project" value="UniProtKB-ARBA"/>
</dbReference>
<evidence type="ECO:0000259" key="1">
    <source>
        <dbReference type="Pfam" id="PF12697"/>
    </source>
</evidence>
<dbReference type="SUPFAM" id="SSF53474">
    <property type="entry name" value="alpha/beta-Hydrolases"/>
    <property type="match status" value="1"/>
</dbReference>
<dbReference type="Gene3D" id="3.40.50.1820">
    <property type="entry name" value="alpha/beta hydrolase"/>
    <property type="match status" value="1"/>
</dbReference>
<dbReference type="PANTHER" id="PTHR43689:SF1">
    <property type="entry name" value="ALPHA_BETA-HYDROLASES SUPERFAMILY PROTEIN"/>
    <property type="match status" value="1"/>
</dbReference>
<keyword evidence="3" id="KW-1185">Reference proteome</keyword>
<sequence>MSVLGVYSQSAISEFPSKLSGKNKRRRSVDSNTYGKKSQLFLPILKFPPHASSSSSSSAAISEEMFGSRQKQKLQMAGIDQDELVDPSVLADPDSCFLEFNGVQVHHKVCDAGQPNASQEGIGSLSHSHQSKRTNFPMVLLHGFGASVFSWDRAMKPLAKISGSKVLAFDRPAFGLTSRPNPVDNRALNPYSTTFSVLATLHFIDSLAADNAVLVGHSAGCVVAVEAYFEAPERVAALILVAPAIVASFTSRKVNQSAGKSQTDNRNPELSSSSPCKKWNVFGKILSILSKFAKQVVQILTAIVKGMGKMLNSLYRKALASFLRSAIGLVLMRMVISKFGTAAVRNSWYDPKQVTEHVLQGYTKPLRVKGWDRALVEHTVAMLTDSKLGSKPPLSQRLSEIACPVLIVTGDKDRLVPAWNSERLSRAIPGSCYEVIKNSGHLPHEERVEEFVSIVDRFFQKVFGEVQEPHLQVVS</sequence>